<sequence length="172" mass="19358">MEPLYLEDLVLRFMVPVVMRFDHCQMKATKLDDSASEDTISYDQLPRLSLLPFKQQLDRICEARWACSDIRAICSDQSCQARHSSPSSAPFCCSLPRWATSASFRALMTGSHGEGSSAPVLLTWLRWLSAAYSPLLAPPRTPGLLPSFTMAAELPENAWTDLESRDRQLRSY</sequence>
<gene>
    <name evidence="1" type="ORF">EYF80_027616</name>
</gene>
<organism evidence="1 2">
    <name type="scientific">Liparis tanakae</name>
    <name type="common">Tanaka's snailfish</name>
    <dbReference type="NCBI Taxonomy" id="230148"/>
    <lineage>
        <taxon>Eukaryota</taxon>
        <taxon>Metazoa</taxon>
        <taxon>Chordata</taxon>
        <taxon>Craniata</taxon>
        <taxon>Vertebrata</taxon>
        <taxon>Euteleostomi</taxon>
        <taxon>Actinopterygii</taxon>
        <taxon>Neopterygii</taxon>
        <taxon>Teleostei</taxon>
        <taxon>Neoteleostei</taxon>
        <taxon>Acanthomorphata</taxon>
        <taxon>Eupercaria</taxon>
        <taxon>Perciformes</taxon>
        <taxon>Cottioidei</taxon>
        <taxon>Cottales</taxon>
        <taxon>Liparidae</taxon>
        <taxon>Liparis</taxon>
    </lineage>
</organism>
<proteinExistence type="predicted"/>
<protein>
    <submittedName>
        <fullName evidence="1">Uncharacterized protein</fullName>
    </submittedName>
</protein>
<dbReference type="EMBL" id="SRLO01000300">
    <property type="protein sequence ID" value="TNN62126.1"/>
    <property type="molecule type" value="Genomic_DNA"/>
</dbReference>
<name>A0A4Z2H8M5_9TELE</name>
<keyword evidence="2" id="KW-1185">Reference proteome</keyword>
<evidence type="ECO:0000313" key="2">
    <source>
        <dbReference type="Proteomes" id="UP000314294"/>
    </source>
</evidence>
<evidence type="ECO:0000313" key="1">
    <source>
        <dbReference type="EMBL" id="TNN62126.1"/>
    </source>
</evidence>
<accession>A0A4Z2H8M5</accession>
<reference evidence="1 2" key="1">
    <citation type="submission" date="2019-03" db="EMBL/GenBank/DDBJ databases">
        <title>First draft genome of Liparis tanakae, snailfish: a comprehensive survey of snailfish specific genes.</title>
        <authorList>
            <person name="Kim W."/>
            <person name="Song I."/>
            <person name="Jeong J.-H."/>
            <person name="Kim D."/>
            <person name="Kim S."/>
            <person name="Ryu S."/>
            <person name="Song J.Y."/>
            <person name="Lee S.K."/>
        </authorList>
    </citation>
    <scope>NUCLEOTIDE SEQUENCE [LARGE SCALE GENOMIC DNA]</scope>
    <source>
        <tissue evidence="1">Muscle</tissue>
    </source>
</reference>
<dbReference type="OrthoDB" id="9866545at2759"/>
<dbReference type="Proteomes" id="UP000314294">
    <property type="component" value="Unassembled WGS sequence"/>
</dbReference>
<dbReference type="AlphaFoldDB" id="A0A4Z2H8M5"/>
<comment type="caution">
    <text evidence="1">The sequence shown here is derived from an EMBL/GenBank/DDBJ whole genome shotgun (WGS) entry which is preliminary data.</text>
</comment>